<sequence>MNKGKRIIILFVIPLVLFLSGCQQAQGKPFEKVGLLLSHPIDDQGWNMKGYQGILKVQSEFDVEVLMKEGVRSEGAVRKSLEEFEEEDVSLVIGHSQLYADLFMKLKGDFPSIHFVSFNGDVEGENITSIHFNGYAMGYFAGMLAGEMTKTNTVGVIAAFPFQPEVEGFEDGVNYQAPEVDVKVDFVESWVEEEAALEIFEGMKNEGADIYYPAGDGFHTAIIEEVKKEGLYAIGYVGDQLDLGVYTVLTSTVQEVEKMYEYVAEKFSKGELETGNKYFGFSDGVISMGEYGKEVPSETISWLNEHVDTYIKTGHLPHELDESNGGGSQ</sequence>
<keyword evidence="6" id="KW-0449">Lipoprotein</keyword>
<name>A0A3A9K587_9BACI</name>
<dbReference type="RefSeq" id="WP_110935091.1">
    <property type="nucleotide sequence ID" value="NZ_KZ614146.1"/>
</dbReference>
<comment type="caution">
    <text evidence="8">The sequence shown here is derived from an EMBL/GenBank/DDBJ whole genome shotgun (WGS) entry which is preliminary data.</text>
</comment>
<keyword evidence="4" id="KW-0732">Signal</keyword>
<dbReference type="EMBL" id="PDOE01000003">
    <property type="protein sequence ID" value="RKL67747.1"/>
    <property type="molecule type" value="Genomic_DNA"/>
</dbReference>
<feature type="domain" description="ABC transporter substrate-binding protein PnrA-like" evidence="7">
    <location>
        <begin position="30"/>
        <end position="316"/>
    </location>
</feature>
<dbReference type="OrthoDB" id="2556857at2"/>
<evidence type="ECO:0000313" key="8">
    <source>
        <dbReference type="EMBL" id="RKL67747.1"/>
    </source>
</evidence>
<dbReference type="InterPro" id="IPR003760">
    <property type="entry name" value="PnrA-like"/>
</dbReference>
<evidence type="ECO:0000256" key="5">
    <source>
        <dbReference type="ARBA" id="ARBA00023136"/>
    </source>
</evidence>
<dbReference type="InterPro" id="IPR050957">
    <property type="entry name" value="BMP_lipoprotein"/>
</dbReference>
<dbReference type="Pfam" id="PF02608">
    <property type="entry name" value="Bmp"/>
    <property type="match status" value="1"/>
</dbReference>
<dbReference type="GO" id="GO:0005886">
    <property type="term" value="C:plasma membrane"/>
    <property type="evidence" value="ECO:0007669"/>
    <property type="project" value="UniProtKB-SubCell"/>
</dbReference>
<dbReference type="Gene3D" id="3.40.50.2300">
    <property type="match status" value="2"/>
</dbReference>
<comment type="subcellular location">
    <subcellularLocation>
        <location evidence="1">Cell membrane</location>
        <topology evidence="1">Lipid-anchor</topology>
    </subcellularLocation>
</comment>
<evidence type="ECO:0000256" key="4">
    <source>
        <dbReference type="ARBA" id="ARBA00022729"/>
    </source>
</evidence>
<evidence type="ECO:0000256" key="2">
    <source>
        <dbReference type="ARBA" id="ARBA00008610"/>
    </source>
</evidence>
<proteinExistence type="inferred from homology"/>
<dbReference type="InterPro" id="IPR028082">
    <property type="entry name" value="Peripla_BP_I"/>
</dbReference>
<dbReference type="PANTHER" id="PTHR34296">
    <property type="entry name" value="TRANSCRIPTIONAL ACTIVATOR PROTEIN MED"/>
    <property type="match status" value="1"/>
</dbReference>
<evidence type="ECO:0000313" key="9">
    <source>
        <dbReference type="Proteomes" id="UP000281498"/>
    </source>
</evidence>
<dbReference type="PROSITE" id="PS51257">
    <property type="entry name" value="PROKAR_LIPOPROTEIN"/>
    <property type="match status" value="1"/>
</dbReference>
<gene>
    <name evidence="8" type="ORF">CR203_10400</name>
</gene>
<protein>
    <submittedName>
        <fullName evidence="8">BMP family ABC transporter substrate-binding protein</fullName>
    </submittedName>
</protein>
<reference evidence="8 9" key="1">
    <citation type="submission" date="2017-10" db="EMBL/GenBank/DDBJ databases">
        <title>Bacillus sp. nov., a halophilic bacterium isolated from a Keqin Lake.</title>
        <authorList>
            <person name="Wang H."/>
        </authorList>
    </citation>
    <scope>NUCLEOTIDE SEQUENCE [LARGE SCALE GENOMIC DNA]</scope>
    <source>
        <strain evidence="8 9">KCTC 13187</strain>
    </source>
</reference>
<comment type="similarity">
    <text evidence="2">Belongs to the BMP lipoprotein family.</text>
</comment>
<keyword evidence="9" id="KW-1185">Reference proteome</keyword>
<dbReference type="PANTHER" id="PTHR34296:SF2">
    <property type="entry name" value="ABC TRANSPORTER GUANOSINE-BINDING PROTEIN NUPN"/>
    <property type="match status" value="1"/>
</dbReference>
<evidence type="ECO:0000256" key="6">
    <source>
        <dbReference type="ARBA" id="ARBA00023288"/>
    </source>
</evidence>
<keyword evidence="5" id="KW-0472">Membrane</keyword>
<dbReference type="Proteomes" id="UP000281498">
    <property type="component" value="Unassembled WGS sequence"/>
</dbReference>
<dbReference type="AlphaFoldDB" id="A0A3A9K587"/>
<evidence type="ECO:0000256" key="3">
    <source>
        <dbReference type="ARBA" id="ARBA00022475"/>
    </source>
</evidence>
<accession>A0A3A9K587</accession>
<dbReference type="SUPFAM" id="SSF53822">
    <property type="entry name" value="Periplasmic binding protein-like I"/>
    <property type="match status" value="1"/>
</dbReference>
<keyword evidence="3" id="KW-1003">Cell membrane</keyword>
<evidence type="ECO:0000256" key="1">
    <source>
        <dbReference type="ARBA" id="ARBA00004193"/>
    </source>
</evidence>
<organism evidence="8 9">
    <name type="scientific">Salipaludibacillus neizhouensis</name>
    <dbReference type="NCBI Taxonomy" id="885475"/>
    <lineage>
        <taxon>Bacteria</taxon>
        <taxon>Bacillati</taxon>
        <taxon>Bacillota</taxon>
        <taxon>Bacilli</taxon>
        <taxon>Bacillales</taxon>
        <taxon>Bacillaceae</taxon>
    </lineage>
</organism>
<evidence type="ECO:0000259" key="7">
    <source>
        <dbReference type="Pfam" id="PF02608"/>
    </source>
</evidence>